<dbReference type="PANTHER" id="PTHR47314">
    <property type="entry name" value="MALTOSE/MALTODEXTRIN TRANSPORT SYSTEM PERMEASE PROTEIN MALF"/>
    <property type="match status" value="1"/>
</dbReference>
<evidence type="ECO:0000256" key="5">
    <source>
        <dbReference type="ARBA" id="ARBA00022597"/>
    </source>
</evidence>
<keyword evidence="8 9" id="KW-0472">Membrane</keyword>
<dbReference type="GO" id="GO:1990060">
    <property type="term" value="C:maltose transport complex"/>
    <property type="evidence" value="ECO:0007669"/>
    <property type="project" value="TreeGrafter"/>
</dbReference>
<dbReference type="SUPFAM" id="SSF161098">
    <property type="entry name" value="MetI-like"/>
    <property type="match status" value="1"/>
</dbReference>
<dbReference type="GO" id="GO:0015423">
    <property type="term" value="F:ABC-type maltose transporter activity"/>
    <property type="evidence" value="ECO:0007669"/>
    <property type="project" value="TreeGrafter"/>
</dbReference>
<comment type="similarity">
    <text evidence="2 10">Belongs to the binding-protein-dependent transport system permease family. MalFG subfamily.</text>
</comment>
<feature type="transmembrane region" description="Helical" evidence="9">
    <location>
        <begin position="447"/>
        <end position="469"/>
    </location>
</feature>
<feature type="region of interest" description="Disordered" evidence="11">
    <location>
        <begin position="1"/>
        <end position="34"/>
    </location>
</feature>
<dbReference type="RefSeq" id="WP_139667327.1">
    <property type="nucleotide sequence ID" value="NZ_VDLY02000005.1"/>
</dbReference>
<evidence type="ECO:0000313" key="14">
    <source>
        <dbReference type="Proteomes" id="UP000314251"/>
    </source>
</evidence>
<evidence type="ECO:0000256" key="3">
    <source>
        <dbReference type="ARBA" id="ARBA00022448"/>
    </source>
</evidence>
<keyword evidence="6 9" id="KW-0812">Transmembrane</keyword>
<feature type="transmembrane region" description="Helical" evidence="9">
    <location>
        <begin position="347"/>
        <end position="370"/>
    </location>
</feature>
<dbReference type="InterPro" id="IPR035906">
    <property type="entry name" value="MetI-like_sf"/>
</dbReference>
<dbReference type="Pfam" id="PF00528">
    <property type="entry name" value="BPD_transp_1"/>
    <property type="match status" value="1"/>
</dbReference>
<accession>A0A5N6ADS1</accession>
<dbReference type="PANTHER" id="PTHR47314:SF1">
    <property type="entry name" value="MALTOSE_MALTODEXTRIN TRANSPORT SYSTEM PERMEASE PROTEIN MALF"/>
    <property type="match status" value="1"/>
</dbReference>
<feature type="transmembrane region" description="Helical" evidence="9">
    <location>
        <begin position="41"/>
        <end position="63"/>
    </location>
</feature>
<dbReference type="OrthoDB" id="9805974at2"/>
<evidence type="ECO:0000256" key="11">
    <source>
        <dbReference type="SAM" id="MobiDB-lite"/>
    </source>
</evidence>
<evidence type="ECO:0000256" key="9">
    <source>
        <dbReference type="RuleBase" id="RU363032"/>
    </source>
</evidence>
<dbReference type="PROSITE" id="PS50928">
    <property type="entry name" value="ABC_TM1"/>
    <property type="match status" value="1"/>
</dbReference>
<dbReference type="AlphaFoldDB" id="A0A5N6ADS1"/>
<comment type="function">
    <text evidence="10">Part of the ABC transporter complex MalEFGK involved in maltose/maltodextrin import. Probably responsible for the translocation of the substrate across the membrane.</text>
</comment>
<protein>
    <recommendedName>
        <fullName evidence="10">Maltose/maltodextrin transport system permease protein</fullName>
    </recommendedName>
</protein>
<organism evidence="13 14">
    <name type="scientific">Streptomyces mimosae</name>
    <dbReference type="NCBI Taxonomy" id="2586635"/>
    <lineage>
        <taxon>Bacteria</taxon>
        <taxon>Bacillati</taxon>
        <taxon>Actinomycetota</taxon>
        <taxon>Actinomycetes</taxon>
        <taxon>Kitasatosporales</taxon>
        <taxon>Streptomycetaceae</taxon>
        <taxon>Streptomyces</taxon>
    </lineage>
</organism>
<dbReference type="Gene3D" id="3.10.650.10">
    <property type="entry name" value="MalF N-terminal region-like"/>
    <property type="match status" value="1"/>
</dbReference>
<dbReference type="SUPFAM" id="SSF160964">
    <property type="entry name" value="MalF N-terminal region-like"/>
    <property type="match status" value="1"/>
</dbReference>
<keyword evidence="5 10" id="KW-0762">Sugar transport</keyword>
<feature type="transmembrane region" description="Helical" evidence="9">
    <location>
        <begin position="100"/>
        <end position="120"/>
    </location>
</feature>
<evidence type="ECO:0000313" key="13">
    <source>
        <dbReference type="EMBL" id="KAB8166967.1"/>
    </source>
</evidence>
<comment type="caution">
    <text evidence="13">The sequence shown here is derived from an EMBL/GenBank/DDBJ whole genome shotgun (WGS) entry which is preliminary data.</text>
</comment>
<proteinExistence type="inferred from homology"/>
<keyword evidence="7 9" id="KW-1133">Transmembrane helix</keyword>
<evidence type="ECO:0000256" key="2">
    <source>
        <dbReference type="ARBA" id="ARBA00009047"/>
    </source>
</evidence>
<evidence type="ECO:0000256" key="4">
    <source>
        <dbReference type="ARBA" id="ARBA00022475"/>
    </source>
</evidence>
<feature type="transmembrane region" description="Helical" evidence="9">
    <location>
        <begin position="401"/>
        <end position="426"/>
    </location>
</feature>
<dbReference type="Pfam" id="PF16296">
    <property type="entry name" value="TM_PBP2_N"/>
    <property type="match status" value="1"/>
</dbReference>
<evidence type="ECO:0000256" key="8">
    <source>
        <dbReference type="ARBA" id="ARBA00023136"/>
    </source>
</evidence>
<sequence length="547" mass="59936">MSTTLTPSPTGRPKPPRPPRSPLRPRGSAASRAAARRSPMAWTLTLIAMVIIDVFTLVAVSNFLSEGTWYLAGALFLTVFGVNVVALVPGLVPMRWLAPGIALLVMLTIAPQAYSFYIAFTNYSSDHLLNKDQAVEALESVTYLPEGAATYDWRAYENEEGETLLVVKPGEDPAAAPLVAEPGEALRPYSGGELADDGYPAEVDGFAQLDTPATARALDELTDTEFGPADTPITIQSMGLAGEYEYRYRYQDGVLTDVLTDREYRPVEGTFTSADGQFELSPSFQTTVGWDNFTEIFTNPGIRGPLLEIFLWTIFYAVAVVVGQLVIGMIIALALNSRDIPRRLAKIIRSLLLLPYVVPMYLTVLVWAAMLNANLGIITELGETVFGLDRNWLGDPTMARFALLLVTFWLGFPYFLLIVSGALQAIPEDLLEAAQVEGAGWWARFRLVVFPLLMRMISPLIILGMVGNFNNFVVTFLLNSGGPPMTDTDTPAGSTDLLISYTYKLAFVFGNGSDYAQAAVITMMIFVVLIPVVASQFRRYAVWAEEN</sequence>
<feature type="transmembrane region" description="Helical" evidence="9">
    <location>
        <begin position="69"/>
        <end position="88"/>
    </location>
</feature>
<evidence type="ECO:0000256" key="6">
    <source>
        <dbReference type="ARBA" id="ARBA00022692"/>
    </source>
</evidence>
<feature type="domain" description="ABC transmembrane type-1" evidence="12">
    <location>
        <begin position="310"/>
        <end position="534"/>
    </location>
</feature>
<dbReference type="Proteomes" id="UP000314251">
    <property type="component" value="Unassembled WGS sequence"/>
</dbReference>
<comment type="subcellular location">
    <subcellularLocation>
        <location evidence="1 9">Cell membrane</location>
        <topology evidence="1 9">Multi-pass membrane protein</topology>
    </subcellularLocation>
</comment>
<dbReference type="InterPro" id="IPR035277">
    <property type="entry name" value="MalF_N"/>
</dbReference>
<keyword evidence="4 10" id="KW-1003">Cell membrane</keyword>
<dbReference type="Gene3D" id="1.20.58.370">
    <property type="entry name" value="MalF N-terminal region-like"/>
    <property type="match status" value="1"/>
</dbReference>
<dbReference type="Gene3D" id="1.10.3720.10">
    <property type="entry name" value="MetI-like"/>
    <property type="match status" value="1"/>
</dbReference>
<reference evidence="13" key="1">
    <citation type="submission" date="2019-10" db="EMBL/GenBank/DDBJ databases">
        <title>Nonomuraea sp. nov., isolated from Phyllanthus amarus.</title>
        <authorList>
            <person name="Klykleung N."/>
            <person name="Tanasupawat S."/>
        </authorList>
    </citation>
    <scope>NUCLEOTIDE SEQUENCE [LARGE SCALE GENOMIC DNA]</scope>
    <source>
        <strain evidence="13">3MP-10</strain>
    </source>
</reference>
<dbReference type="EMBL" id="VDLY02000005">
    <property type="protein sequence ID" value="KAB8166967.1"/>
    <property type="molecule type" value="Genomic_DNA"/>
</dbReference>
<evidence type="ECO:0000256" key="7">
    <source>
        <dbReference type="ARBA" id="ARBA00022989"/>
    </source>
</evidence>
<dbReference type="InterPro" id="IPR032550">
    <property type="entry name" value="TM_PBP2_N"/>
</dbReference>
<feature type="compositionally biased region" description="Pro residues" evidence="11">
    <location>
        <begin position="10"/>
        <end position="22"/>
    </location>
</feature>
<feature type="compositionally biased region" description="Low complexity" evidence="11">
    <location>
        <begin position="24"/>
        <end position="34"/>
    </location>
</feature>
<evidence type="ECO:0000256" key="10">
    <source>
        <dbReference type="RuleBase" id="RU367050"/>
    </source>
</evidence>
<gene>
    <name evidence="13" type="ORF">FH607_008630</name>
</gene>
<dbReference type="InterPro" id="IPR000515">
    <property type="entry name" value="MetI-like"/>
</dbReference>
<evidence type="ECO:0000259" key="12">
    <source>
        <dbReference type="PROSITE" id="PS50928"/>
    </source>
</evidence>
<feature type="transmembrane region" description="Helical" evidence="9">
    <location>
        <begin position="309"/>
        <end position="335"/>
    </location>
</feature>
<dbReference type="CDD" id="cd06261">
    <property type="entry name" value="TM_PBP2"/>
    <property type="match status" value="1"/>
</dbReference>
<name>A0A5N6ADS1_9ACTN</name>
<dbReference type="GO" id="GO:0042956">
    <property type="term" value="P:maltodextrin transmembrane transport"/>
    <property type="evidence" value="ECO:0007669"/>
    <property type="project" value="TreeGrafter"/>
</dbReference>
<keyword evidence="14" id="KW-1185">Reference proteome</keyword>
<evidence type="ECO:0000256" key="1">
    <source>
        <dbReference type="ARBA" id="ARBA00004651"/>
    </source>
</evidence>
<feature type="transmembrane region" description="Helical" evidence="9">
    <location>
        <begin position="515"/>
        <end position="534"/>
    </location>
</feature>
<keyword evidence="3 9" id="KW-0813">Transport</keyword>